<proteinExistence type="inferred from homology"/>
<organism evidence="9 10">
    <name type="scientific">Schizopora paradoxa</name>
    <dbReference type="NCBI Taxonomy" id="27342"/>
    <lineage>
        <taxon>Eukaryota</taxon>
        <taxon>Fungi</taxon>
        <taxon>Dikarya</taxon>
        <taxon>Basidiomycota</taxon>
        <taxon>Agaricomycotina</taxon>
        <taxon>Agaricomycetes</taxon>
        <taxon>Hymenochaetales</taxon>
        <taxon>Schizoporaceae</taxon>
        <taxon>Schizopora</taxon>
    </lineage>
</organism>
<dbReference type="GO" id="GO:0120230">
    <property type="term" value="F:recombinase activator activity"/>
    <property type="evidence" value="ECO:0007669"/>
    <property type="project" value="TreeGrafter"/>
</dbReference>
<keyword evidence="3" id="KW-0233">DNA recombination</keyword>
<feature type="domain" description="Homologous-pairing protein 2 winged helix" evidence="8">
    <location>
        <begin position="21"/>
        <end position="82"/>
    </location>
</feature>
<comment type="subcellular location">
    <subcellularLocation>
        <location evidence="1">Nucleus</location>
    </subcellularLocation>
</comment>
<feature type="coiled-coil region" evidence="6">
    <location>
        <begin position="94"/>
        <end position="128"/>
    </location>
</feature>
<dbReference type="OrthoDB" id="272266at2759"/>
<dbReference type="InterPro" id="IPR036388">
    <property type="entry name" value="WH-like_DNA-bd_sf"/>
</dbReference>
<name>A0A0H2S875_9AGAM</name>
<dbReference type="InterPro" id="IPR010776">
    <property type="entry name" value="Hop2_WH_dom"/>
</dbReference>
<evidence type="ECO:0000256" key="7">
    <source>
        <dbReference type="SAM" id="MobiDB-lite"/>
    </source>
</evidence>
<dbReference type="PANTHER" id="PTHR15938">
    <property type="entry name" value="TBP-1 INTERACTING PROTEIN"/>
    <property type="match status" value="1"/>
</dbReference>
<dbReference type="PANTHER" id="PTHR15938:SF0">
    <property type="entry name" value="HOMOLOGOUS-PAIRING PROTEIN 2 HOMOLOG"/>
    <property type="match status" value="1"/>
</dbReference>
<dbReference type="GO" id="GO:0000709">
    <property type="term" value="P:meiotic joint molecule formation"/>
    <property type="evidence" value="ECO:0007669"/>
    <property type="project" value="TreeGrafter"/>
</dbReference>
<dbReference type="STRING" id="27342.A0A0H2S875"/>
<feature type="region of interest" description="Disordered" evidence="7">
    <location>
        <begin position="218"/>
        <end position="240"/>
    </location>
</feature>
<evidence type="ECO:0000256" key="5">
    <source>
        <dbReference type="ARBA" id="ARBA00023254"/>
    </source>
</evidence>
<evidence type="ECO:0000256" key="1">
    <source>
        <dbReference type="ARBA" id="ARBA00004123"/>
    </source>
</evidence>
<reference evidence="9 10" key="1">
    <citation type="submission" date="2015-04" db="EMBL/GenBank/DDBJ databases">
        <title>Complete genome sequence of Schizopora paradoxa KUC8140, a cosmopolitan wood degrader in East Asia.</title>
        <authorList>
            <consortium name="DOE Joint Genome Institute"/>
            <person name="Min B."/>
            <person name="Park H."/>
            <person name="Jang Y."/>
            <person name="Kim J.-J."/>
            <person name="Kim K.H."/>
            <person name="Pangilinan J."/>
            <person name="Lipzen A."/>
            <person name="Riley R."/>
            <person name="Grigoriev I.V."/>
            <person name="Spatafora J.W."/>
            <person name="Choi I.-G."/>
        </authorList>
    </citation>
    <scope>NUCLEOTIDE SEQUENCE [LARGE SCALE GENOMIC DNA]</scope>
    <source>
        <strain evidence="9 10">KUC8140</strain>
    </source>
</reference>
<keyword evidence="10" id="KW-1185">Reference proteome</keyword>
<dbReference type="Gene3D" id="1.10.10.10">
    <property type="entry name" value="Winged helix-like DNA-binding domain superfamily/Winged helix DNA-binding domain"/>
    <property type="match status" value="1"/>
</dbReference>
<dbReference type="AlphaFoldDB" id="A0A0H2S875"/>
<evidence type="ECO:0000256" key="2">
    <source>
        <dbReference type="ARBA" id="ARBA00007922"/>
    </source>
</evidence>
<evidence type="ECO:0000256" key="6">
    <source>
        <dbReference type="SAM" id="Coils"/>
    </source>
</evidence>
<comment type="similarity">
    <text evidence="2">Belongs to the HOP2 family.</text>
</comment>
<keyword evidence="4" id="KW-0539">Nucleus</keyword>
<dbReference type="GO" id="GO:0003690">
    <property type="term" value="F:double-stranded DNA binding"/>
    <property type="evidence" value="ECO:0007669"/>
    <property type="project" value="TreeGrafter"/>
</dbReference>
<dbReference type="Pfam" id="PF07106">
    <property type="entry name" value="WHD_TBPIP"/>
    <property type="match status" value="1"/>
</dbReference>
<dbReference type="GO" id="GO:0010774">
    <property type="term" value="P:meiotic strand invasion involved in reciprocal meiotic recombination"/>
    <property type="evidence" value="ECO:0007669"/>
    <property type="project" value="TreeGrafter"/>
</dbReference>
<dbReference type="FunCoup" id="A0A0H2S875">
    <property type="interactions" value="221"/>
</dbReference>
<protein>
    <submittedName>
        <fullName evidence="9">TBPIP-domain-containing protein</fullName>
    </submittedName>
</protein>
<evidence type="ECO:0000313" key="9">
    <source>
        <dbReference type="EMBL" id="KLO20480.1"/>
    </source>
</evidence>
<dbReference type="GO" id="GO:0120231">
    <property type="term" value="C:DNA recombinase auxiliary factor complex"/>
    <property type="evidence" value="ECO:0007669"/>
    <property type="project" value="TreeGrafter"/>
</dbReference>
<accession>A0A0H2S875</accession>
<evidence type="ECO:0000256" key="3">
    <source>
        <dbReference type="ARBA" id="ARBA00023172"/>
    </source>
</evidence>
<dbReference type="InParanoid" id="A0A0H2S875"/>
<evidence type="ECO:0000259" key="8">
    <source>
        <dbReference type="Pfam" id="PF07106"/>
    </source>
</evidence>
<keyword evidence="5" id="KW-0469">Meiosis</keyword>
<dbReference type="EMBL" id="KQ085882">
    <property type="protein sequence ID" value="KLO20480.1"/>
    <property type="molecule type" value="Genomic_DNA"/>
</dbReference>
<dbReference type="GO" id="GO:0007129">
    <property type="term" value="P:homologous chromosome pairing at meiosis"/>
    <property type="evidence" value="ECO:0007669"/>
    <property type="project" value="TreeGrafter"/>
</dbReference>
<evidence type="ECO:0000256" key="4">
    <source>
        <dbReference type="ARBA" id="ARBA00023242"/>
    </source>
</evidence>
<evidence type="ECO:0000313" key="10">
    <source>
        <dbReference type="Proteomes" id="UP000053477"/>
    </source>
</evidence>
<dbReference type="GO" id="GO:0000794">
    <property type="term" value="C:condensed nuclear chromosome"/>
    <property type="evidence" value="ECO:0007669"/>
    <property type="project" value="TreeGrafter"/>
</dbReference>
<sequence length="240" mass="26838">MPSKTKDSAEKDKTPVLKGQEAEDKVLEYMKMMNRPFGAVDVCANLKGAVPKATTQKILVSLAEKGEVTQKVYGKTTFFVVKQSGLEDVSAEKLAELEEESKTIDEENKALAIEIKTASAELAKLKSTPTDGELNEQVEEAKAAVQKTLKYLQPLRSGAPLISPEEIEKLDKDWIKWRMEWINRKKVFTNLWHLVTDSLPPQEAAELVEDLGIEYDSPEHTELEKGPLCNGASNPLKRKR</sequence>
<dbReference type="Proteomes" id="UP000053477">
    <property type="component" value="Unassembled WGS sequence"/>
</dbReference>
<keyword evidence="6" id="KW-0175">Coiled coil</keyword>
<gene>
    <name evidence="9" type="ORF">SCHPADRAFT_863221</name>
</gene>